<reference evidence="2" key="1">
    <citation type="journal article" date="2019" name="Int. J. Syst. Evol. Microbiol.">
        <title>The Global Catalogue of Microorganisms (GCM) 10K type strain sequencing project: providing services to taxonomists for standard genome sequencing and annotation.</title>
        <authorList>
            <consortium name="The Broad Institute Genomics Platform"/>
            <consortium name="The Broad Institute Genome Sequencing Center for Infectious Disease"/>
            <person name="Wu L."/>
            <person name="Ma J."/>
        </authorList>
    </citation>
    <scope>NUCLEOTIDE SEQUENCE [LARGE SCALE GENOMIC DNA]</scope>
    <source>
        <strain evidence="2">JCM 17923</strain>
    </source>
</reference>
<accession>A0ABP8IRI8</accession>
<gene>
    <name evidence="1" type="ORF">GCM10023185_38170</name>
</gene>
<comment type="caution">
    <text evidence="1">The sequence shown here is derived from an EMBL/GenBank/DDBJ whole genome shotgun (WGS) entry which is preliminary data.</text>
</comment>
<sequence length="55" mass="6476">MNALPPAPSARFAGFLNRRTWPAHEYEPPYRVLPTSDRVGRWMIRRFDHAARRLA</sequence>
<dbReference type="RefSeq" id="WP_345237726.1">
    <property type="nucleotide sequence ID" value="NZ_BAABGZ010000076.1"/>
</dbReference>
<keyword evidence="2" id="KW-1185">Reference proteome</keyword>
<evidence type="ECO:0000313" key="2">
    <source>
        <dbReference type="Proteomes" id="UP001501153"/>
    </source>
</evidence>
<protein>
    <submittedName>
        <fullName evidence="1">Uncharacterized protein</fullName>
    </submittedName>
</protein>
<organism evidence="1 2">
    <name type="scientific">Hymenobacter saemangeumensis</name>
    <dbReference type="NCBI Taxonomy" id="1084522"/>
    <lineage>
        <taxon>Bacteria</taxon>
        <taxon>Pseudomonadati</taxon>
        <taxon>Bacteroidota</taxon>
        <taxon>Cytophagia</taxon>
        <taxon>Cytophagales</taxon>
        <taxon>Hymenobacteraceae</taxon>
        <taxon>Hymenobacter</taxon>
    </lineage>
</organism>
<name>A0ABP8IRI8_9BACT</name>
<proteinExistence type="predicted"/>
<evidence type="ECO:0000313" key="1">
    <source>
        <dbReference type="EMBL" id="GAA4366781.1"/>
    </source>
</evidence>
<dbReference type="EMBL" id="BAABGZ010000076">
    <property type="protein sequence ID" value="GAA4366781.1"/>
    <property type="molecule type" value="Genomic_DNA"/>
</dbReference>
<dbReference type="Proteomes" id="UP001501153">
    <property type="component" value="Unassembled WGS sequence"/>
</dbReference>